<gene>
    <name evidence="2" type="ORF">TrVE_jg4620</name>
</gene>
<dbReference type="Proteomes" id="UP001165160">
    <property type="component" value="Unassembled WGS sequence"/>
</dbReference>
<protein>
    <submittedName>
        <fullName evidence="2">Uncharacterized protein</fullName>
    </submittedName>
</protein>
<accession>A0A9W7BWH9</accession>
<name>A0A9W7BWH9_9STRA</name>
<sequence>MSDAFSLMMNPRKKSKVSAASPPRIACPNCGASMSEKFIHVHLDSCIVKQTHTATLSDAKGEGKEAGDGEGEKGERERVCGSCTFENAEGSMFCEMCDTVLPEVLPHLNPSTQAKASNEPMEPFPSPPPSPQPPLPPKALPAPPPPSAFTTLMSTRQTPLPRYLHLTHTPPTYTVLYLSRKQGSIVTKTSLKITKTNTIELWLMTAIEERKARPKNEYERSSTFSVSVLKSILQKSVRVQNVDSALAASSEIMDKDLSQFLRRFCVIILEDVGWVDWRFKLFVWLMLADSKGVQVYNYVPRLDILSIVKDVTKCPLKLYIPFTVSREGEEGNLEKTEDGSVACLGIRRKYGGMKGDMCMLREAVNILVDGVGEEIEEAVERSCGEKVGKGWEEIGGALYGGGRGPTQKVTVKKLTMDVVQMSGVDFHCSSIISDVIEGRARNVMKGVEAVLGTTDAEVIEGEVKRSMWENCGSVNRREVVGKAAEEEDKAGIDQRKIVWGILKPFFEGWRKDYCRARCCK</sequence>
<feature type="region of interest" description="Disordered" evidence="1">
    <location>
        <begin position="110"/>
        <end position="151"/>
    </location>
</feature>
<evidence type="ECO:0000313" key="2">
    <source>
        <dbReference type="EMBL" id="GMH98024.1"/>
    </source>
</evidence>
<dbReference type="Gene3D" id="1.20.272.10">
    <property type="match status" value="1"/>
</dbReference>
<reference evidence="3" key="1">
    <citation type="journal article" date="2023" name="Commun. Biol.">
        <title>Genome analysis of Parmales, the sister group of diatoms, reveals the evolutionary specialization of diatoms from phago-mixotrophs to photoautotrophs.</title>
        <authorList>
            <person name="Ban H."/>
            <person name="Sato S."/>
            <person name="Yoshikawa S."/>
            <person name="Yamada K."/>
            <person name="Nakamura Y."/>
            <person name="Ichinomiya M."/>
            <person name="Sato N."/>
            <person name="Blanc-Mathieu R."/>
            <person name="Endo H."/>
            <person name="Kuwata A."/>
            <person name="Ogata H."/>
        </authorList>
    </citation>
    <scope>NUCLEOTIDE SEQUENCE [LARGE SCALE GENOMIC DNA]</scope>
    <source>
        <strain evidence="3">NIES 3699</strain>
    </source>
</reference>
<keyword evidence="3" id="KW-1185">Reference proteome</keyword>
<dbReference type="EMBL" id="BRXX01000210">
    <property type="protein sequence ID" value="GMH98024.1"/>
    <property type="molecule type" value="Genomic_DNA"/>
</dbReference>
<feature type="compositionally biased region" description="Basic and acidic residues" evidence="1">
    <location>
        <begin position="59"/>
        <end position="78"/>
    </location>
</feature>
<dbReference type="AlphaFoldDB" id="A0A9W7BWH9"/>
<evidence type="ECO:0000313" key="3">
    <source>
        <dbReference type="Proteomes" id="UP001165160"/>
    </source>
</evidence>
<organism evidence="2 3">
    <name type="scientific">Triparma verrucosa</name>
    <dbReference type="NCBI Taxonomy" id="1606542"/>
    <lineage>
        <taxon>Eukaryota</taxon>
        <taxon>Sar</taxon>
        <taxon>Stramenopiles</taxon>
        <taxon>Ochrophyta</taxon>
        <taxon>Bolidophyceae</taxon>
        <taxon>Parmales</taxon>
        <taxon>Triparmaceae</taxon>
        <taxon>Triparma</taxon>
    </lineage>
</organism>
<evidence type="ECO:0000256" key="1">
    <source>
        <dbReference type="SAM" id="MobiDB-lite"/>
    </source>
</evidence>
<feature type="region of interest" description="Disordered" evidence="1">
    <location>
        <begin position="58"/>
        <end position="78"/>
    </location>
</feature>
<proteinExistence type="predicted"/>
<comment type="caution">
    <text evidence="2">The sequence shown here is derived from an EMBL/GenBank/DDBJ whole genome shotgun (WGS) entry which is preliminary data.</text>
</comment>
<feature type="compositionally biased region" description="Pro residues" evidence="1">
    <location>
        <begin position="122"/>
        <end position="147"/>
    </location>
</feature>
<feature type="region of interest" description="Disordered" evidence="1">
    <location>
        <begin position="1"/>
        <end position="21"/>
    </location>
</feature>